<dbReference type="EMBL" id="JACXAA010000002">
    <property type="protein sequence ID" value="MBD2752892.1"/>
    <property type="molecule type" value="Genomic_DNA"/>
</dbReference>
<name>A0A927B083_9BACT</name>
<keyword evidence="3" id="KW-1185">Reference proteome</keyword>
<accession>A0A927B083</accession>
<feature type="transmembrane region" description="Helical" evidence="1">
    <location>
        <begin position="12"/>
        <end position="31"/>
    </location>
</feature>
<comment type="caution">
    <text evidence="2">The sequence shown here is derived from an EMBL/GenBank/DDBJ whole genome shotgun (WGS) entry which is preliminary data.</text>
</comment>
<keyword evidence="1" id="KW-0472">Membrane</keyword>
<reference evidence="2" key="1">
    <citation type="submission" date="2020-09" db="EMBL/GenBank/DDBJ databases">
        <authorList>
            <person name="Kim M.K."/>
        </authorList>
    </citation>
    <scope>NUCLEOTIDE SEQUENCE</scope>
    <source>
        <strain evidence="2">BT704</strain>
    </source>
</reference>
<evidence type="ECO:0000313" key="2">
    <source>
        <dbReference type="EMBL" id="MBD2752892.1"/>
    </source>
</evidence>
<dbReference type="AlphaFoldDB" id="A0A927B083"/>
<dbReference type="RefSeq" id="WP_191038506.1">
    <property type="nucleotide sequence ID" value="NZ_JACXAA010000002.1"/>
</dbReference>
<sequence length="307" mass="35772">MIAVYRQPYPDLNLLLTWCSIASFLWIGLLAEFGRITSRIELNTNDFIIKKTGHNERHYLYSDILAYNERDNFSRAESFNELTVYLKGNWFFIRSNEFKEYNYLKEQFTHYGQPIPYRKVLSLAERNRFRWLIGGLALLISVNIAFGYIAHNPVTSNPARLTTFTAIVDRVSEDRPKGFLKGVVISLRTYPALSFYISRRNFNTRLDGLKSTIAPNYPITLLIRESDYRKKVAKTEPLTFGDKYSDYKQILVFGVNQADSVQLQATMPVQESTRTNPTLRTILLGFLLLFCWTGWAYIDRHQILRAE</sequence>
<keyword evidence="1" id="KW-1133">Transmembrane helix</keyword>
<keyword evidence="1" id="KW-0812">Transmembrane</keyword>
<feature type="transmembrane region" description="Helical" evidence="1">
    <location>
        <begin position="129"/>
        <end position="150"/>
    </location>
</feature>
<gene>
    <name evidence="2" type="ORF">IC230_08325</name>
</gene>
<proteinExistence type="predicted"/>
<organism evidence="2 3">
    <name type="scientific">Spirosoma validum</name>
    <dbReference type="NCBI Taxonomy" id="2771355"/>
    <lineage>
        <taxon>Bacteria</taxon>
        <taxon>Pseudomonadati</taxon>
        <taxon>Bacteroidota</taxon>
        <taxon>Cytophagia</taxon>
        <taxon>Cytophagales</taxon>
        <taxon>Cytophagaceae</taxon>
        <taxon>Spirosoma</taxon>
    </lineage>
</organism>
<evidence type="ECO:0000313" key="3">
    <source>
        <dbReference type="Proteomes" id="UP000653797"/>
    </source>
</evidence>
<feature type="transmembrane region" description="Helical" evidence="1">
    <location>
        <begin position="278"/>
        <end position="298"/>
    </location>
</feature>
<evidence type="ECO:0000256" key="1">
    <source>
        <dbReference type="SAM" id="Phobius"/>
    </source>
</evidence>
<dbReference type="Proteomes" id="UP000653797">
    <property type="component" value="Unassembled WGS sequence"/>
</dbReference>
<protein>
    <submittedName>
        <fullName evidence="2">Uncharacterized protein</fullName>
    </submittedName>
</protein>